<evidence type="ECO:0000313" key="2">
    <source>
        <dbReference type="EMBL" id="RQH53510.1"/>
    </source>
</evidence>
<dbReference type="Proteomes" id="UP000269154">
    <property type="component" value="Unassembled WGS sequence"/>
</dbReference>
<dbReference type="EMBL" id="RCBY01000012">
    <property type="protein sequence ID" value="RQH53510.1"/>
    <property type="molecule type" value="Genomic_DNA"/>
</dbReference>
<protein>
    <recommendedName>
        <fullName evidence="1">Transposase DDE domain-containing protein</fullName>
    </recommendedName>
</protein>
<dbReference type="Pfam" id="PF13737">
    <property type="entry name" value="DDE_Tnp_1_5"/>
    <property type="match status" value="1"/>
</dbReference>
<dbReference type="AlphaFoldDB" id="A0A3N6PGZ3"/>
<proteinExistence type="predicted"/>
<comment type="caution">
    <text evidence="2">The sequence shown here is derived from an EMBL/GenBank/DDBJ whole genome shotgun (WGS) entry which is preliminary data.</text>
</comment>
<dbReference type="RefSeq" id="WP_124144207.1">
    <property type="nucleotide sequence ID" value="NZ_CAWOLW010000024.1"/>
</dbReference>
<organism evidence="2 3">
    <name type="scientific">Okeania hirsuta</name>
    <dbReference type="NCBI Taxonomy" id="1458930"/>
    <lineage>
        <taxon>Bacteria</taxon>
        <taxon>Bacillati</taxon>
        <taxon>Cyanobacteriota</taxon>
        <taxon>Cyanophyceae</taxon>
        <taxon>Oscillatoriophycideae</taxon>
        <taxon>Oscillatoriales</taxon>
        <taxon>Microcoleaceae</taxon>
        <taxon>Okeania</taxon>
    </lineage>
</organism>
<name>A0A3N6PGZ3_9CYAN</name>
<evidence type="ECO:0000259" key="1">
    <source>
        <dbReference type="Pfam" id="PF13737"/>
    </source>
</evidence>
<feature type="domain" description="Transposase DDE" evidence="1">
    <location>
        <begin position="14"/>
        <end position="73"/>
    </location>
</feature>
<dbReference type="InterPro" id="IPR025668">
    <property type="entry name" value="Tnp_DDE_dom"/>
</dbReference>
<dbReference type="OrthoDB" id="526244at2"/>
<evidence type="ECO:0000313" key="3">
    <source>
        <dbReference type="Proteomes" id="UP000269154"/>
    </source>
</evidence>
<sequence length="88" mass="10116">MEISNWSEYNAALKQRGSLTFWLSEEVIEQWLNLEKTGSQGASNTYSDVAIELMATLGALFSLAGRQTERYVRIYIWFDGNRFTSTRP</sequence>
<reference evidence="2 3" key="1">
    <citation type="journal article" date="2018" name="ACS Chem. Biol.">
        <title>Ketoreductase domain dysfunction expands chemodiversity: malyngamide biosynthesis in the cyanobacterium Okeania hirsuta.</title>
        <authorList>
            <person name="Moss N.A."/>
            <person name="Leao T."/>
            <person name="Rankin M."/>
            <person name="McCullough T.M."/>
            <person name="Qu P."/>
            <person name="Korobeynikov A."/>
            <person name="Smith J.L."/>
            <person name="Gerwick L."/>
            <person name="Gerwick W.H."/>
        </authorList>
    </citation>
    <scope>NUCLEOTIDE SEQUENCE [LARGE SCALE GENOMIC DNA]</scope>
    <source>
        <strain evidence="2 3">PAB10Feb10-1</strain>
    </source>
</reference>
<accession>A0A3N6PGZ3</accession>
<gene>
    <name evidence="2" type="ORF">D5R40_03810</name>
</gene>
<keyword evidence="3" id="KW-1185">Reference proteome</keyword>